<dbReference type="OrthoDB" id="3124286at2759"/>
<sequence>MSQRANGDNDLPQPSTSPRPAPRASYIRLDELAGFLSSHAVEDPSNTVLGETRPSSHISGDKDPPALPIPPDASIVHPPNLSKVTPWSNRRQIAHRPTPQVTVTAKAGKGPHR</sequence>
<gene>
    <name evidence="2" type="ORF">MVEN_00040300</name>
</gene>
<feature type="compositionally biased region" description="Polar residues" evidence="1">
    <location>
        <begin position="82"/>
        <end position="91"/>
    </location>
</feature>
<reference evidence="2" key="1">
    <citation type="submission" date="2020-05" db="EMBL/GenBank/DDBJ databases">
        <title>Mycena genomes resolve the evolution of fungal bioluminescence.</title>
        <authorList>
            <person name="Tsai I.J."/>
        </authorList>
    </citation>
    <scope>NUCLEOTIDE SEQUENCE</scope>
    <source>
        <strain evidence="2">CCC161011</strain>
    </source>
</reference>
<evidence type="ECO:0000313" key="2">
    <source>
        <dbReference type="EMBL" id="KAF7371835.1"/>
    </source>
</evidence>
<dbReference type="Proteomes" id="UP000620124">
    <property type="component" value="Unassembled WGS sequence"/>
</dbReference>
<dbReference type="EMBL" id="JACAZI010000001">
    <property type="protein sequence ID" value="KAF7371835.1"/>
    <property type="molecule type" value="Genomic_DNA"/>
</dbReference>
<evidence type="ECO:0000256" key="1">
    <source>
        <dbReference type="SAM" id="MobiDB-lite"/>
    </source>
</evidence>
<proteinExistence type="predicted"/>
<name>A0A8H6Z3B9_9AGAR</name>
<feature type="region of interest" description="Disordered" evidence="1">
    <location>
        <begin position="38"/>
        <end position="113"/>
    </location>
</feature>
<evidence type="ECO:0000313" key="3">
    <source>
        <dbReference type="Proteomes" id="UP000620124"/>
    </source>
</evidence>
<organism evidence="2 3">
    <name type="scientific">Mycena venus</name>
    <dbReference type="NCBI Taxonomy" id="2733690"/>
    <lineage>
        <taxon>Eukaryota</taxon>
        <taxon>Fungi</taxon>
        <taxon>Dikarya</taxon>
        <taxon>Basidiomycota</taxon>
        <taxon>Agaricomycotina</taxon>
        <taxon>Agaricomycetes</taxon>
        <taxon>Agaricomycetidae</taxon>
        <taxon>Agaricales</taxon>
        <taxon>Marasmiineae</taxon>
        <taxon>Mycenaceae</taxon>
        <taxon>Mycena</taxon>
    </lineage>
</organism>
<comment type="caution">
    <text evidence="2">The sequence shown here is derived from an EMBL/GenBank/DDBJ whole genome shotgun (WGS) entry which is preliminary data.</text>
</comment>
<feature type="compositionally biased region" description="Polar residues" evidence="1">
    <location>
        <begin position="44"/>
        <end position="58"/>
    </location>
</feature>
<dbReference type="AlphaFoldDB" id="A0A8H6Z3B9"/>
<protein>
    <submittedName>
        <fullName evidence="2">Uncharacterized protein</fullName>
    </submittedName>
</protein>
<feature type="region of interest" description="Disordered" evidence="1">
    <location>
        <begin position="1"/>
        <end position="24"/>
    </location>
</feature>
<accession>A0A8H6Z3B9</accession>
<keyword evidence="3" id="KW-1185">Reference proteome</keyword>